<proteinExistence type="predicted"/>
<evidence type="ECO:0008006" key="3">
    <source>
        <dbReference type="Google" id="ProtNLM"/>
    </source>
</evidence>
<organism evidence="1 2">
    <name type="scientific">Tetradesmus obliquus</name>
    <name type="common">Green alga</name>
    <name type="synonym">Acutodesmus obliquus</name>
    <dbReference type="NCBI Taxonomy" id="3088"/>
    <lineage>
        <taxon>Eukaryota</taxon>
        <taxon>Viridiplantae</taxon>
        <taxon>Chlorophyta</taxon>
        <taxon>core chlorophytes</taxon>
        <taxon>Chlorophyceae</taxon>
        <taxon>CS clade</taxon>
        <taxon>Sphaeropleales</taxon>
        <taxon>Scenedesmaceae</taxon>
        <taxon>Tetradesmus</taxon>
    </lineage>
</organism>
<gene>
    <name evidence="1" type="ORF">OEZ85_000230</name>
</gene>
<dbReference type="Proteomes" id="UP001244341">
    <property type="component" value="Chromosome 16b"/>
</dbReference>
<keyword evidence="2" id="KW-1185">Reference proteome</keyword>
<sequence>MRSQTKLLSTLAIVAAINGIGITYADVKIGLAAAPANATSCGNEYTPAGRGCACEAGFGSHVPDWTTAQYPVKPPACRLFSPATDAPYNSSISFPPAGRGAGRCFCFPCPSKSWQV</sequence>
<accession>A0ABY8UQ93</accession>
<reference evidence="1 2" key="1">
    <citation type="submission" date="2023-05" db="EMBL/GenBank/DDBJ databases">
        <title>A 100% complete, gapless, phased diploid assembly of the Scenedesmus obliquus UTEX 3031 genome.</title>
        <authorList>
            <person name="Biondi T.C."/>
            <person name="Hanschen E.R."/>
            <person name="Kwon T."/>
            <person name="Eng W."/>
            <person name="Kruse C.P.S."/>
            <person name="Koehler S.I."/>
            <person name="Kunde Y."/>
            <person name="Gleasner C.D."/>
            <person name="You Mak K.T."/>
            <person name="Polle J."/>
            <person name="Hovde B.T."/>
            <person name="Starkenburg S.R."/>
        </authorList>
    </citation>
    <scope>NUCLEOTIDE SEQUENCE [LARGE SCALE GENOMIC DNA]</scope>
    <source>
        <strain evidence="1 2">DOE0152z</strain>
    </source>
</reference>
<dbReference type="EMBL" id="CP126223">
    <property type="protein sequence ID" value="WIA23485.1"/>
    <property type="molecule type" value="Genomic_DNA"/>
</dbReference>
<name>A0ABY8UQ93_TETOB</name>
<evidence type="ECO:0000313" key="2">
    <source>
        <dbReference type="Proteomes" id="UP001244341"/>
    </source>
</evidence>
<protein>
    <recommendedName>
        <fullName evidence="3">Pherophorin domain-containing protein</fullName>
    </recommendedName>
</protein>
<evidence type="ECO:0000313" key="1">
    <source>
        <dbReference type="EMBL" id="WIA23485.1"/>
    </source>
</evidence>